<protein>
    <recommendedName>
        <fullName evidence="6">Protein DETOXIFICATION</fullName>
    </recommendedName>
    <alternativeName>
        <fullName evidence="6">Multidrug and toxic compound extrusion protein</fullName>
    </alternativeName>
</protein>
<dbReference type="GO" id="GO:0015297">
    <property type="term" value="F:antiporter activity"/>
    <property type="evidence" value="ECO:0007669"/>
    <property type="project" value="InterPro"/>
</dbReference>
<dbReference type="Proteomes" id="UP001417504">
    <property type="component" value="Unassembled WGS sequence"/>
</dbReference>
<dbReference type="AlphaFoldDB" id="A0AAP0JAC5"/>
<comment type="caution">
    <text evidence="7">The sequence shown here is derived from an EMBL/GenBank/DDBJ whole genome shotgun (WGS) entry which is preliminary data.</text>
</comment>
<proteinExistence type="inferred from homology"/>
<organism evidence="7 8">
    <name type="scientific">Stephania japonica</name>
    <dbReference type="NCBI Taxonomy" id="461633"/>
    <lineage>
        <taxon>Eukaryota</taxon>
        <taxon>Viridiplantae</taxon>
        <taxon>Streptophyta</taxon>
        <taxon>Embryophyta</taxon>
        <taxon>Tracheophyta</taxon>
        <taxon>Spermatophyta</taxon>
        <taxon>Magnoliopsida</taxon>
        <taxon>Ranunculales</taxon>
        <taxon>Menispermaceae</taxon>
        <taxon>Menispermoideae</taxon>
        <taxon>Cissampelideae</taxon>
        <taxon>Stephania</taxon>
    </lineage>
</organism>
<gene>
    <name evidence="7" type="ORF">Sjap_009758</name>
</gene>
<dbReference type="InterPro" id="IPR044644">
    <property type="entry name" value="DinF-like"/>
</dbReference>
<feature type="transmembrane region" description="Helical" evidence="6">
    <location>
        <begin position="434"/>
        <end position="456"/>
    </location>
</feature>
<feature type="transmembrane region" description="Helical" evidence="6">
    <location>
        <begin position="503"/>
        <end position="524"/>
    </location>
</feature>
<feature type="transmembrane region" description="Helical" evidence="6">
    <location>
        <begin position="397"/>
        <end position="422"/>
    </location>
</feature>
<dbReference type="InterPro" id="IPR002528">
    <property type="entry name" value="MATE_fam"/>
</dbReference>
<accession>A0AAP0JAC5</accession>
<evidence type="ECO:0000256" key="2">
    <source>
        <dbReference type="ARBA" id="ARBA00010199"/>
    </source>
</evidence>
<dbReference type="NCBIfam" id="TIGR00797">
    <property type="entry name" value="matE"/>
    <property type="match status" value="1"/>
</dbReference>
<reference evidence="7 8" key="1">
    <citation type="submission" date="2024-01" db="EMBL/GenBank/DDBJ databases">
        <title>Genome assemblies of Stephania.</title>
        <authorList>
            <person name="Yang L."/>
        </authorList>
    </citation>
    <scope>NUCLEOTIDE SEQUENCE [LARGE SCALE GENOMIC DNA]</scope>
    <source>
        <strain evidence="7">QJT</strain>
        <tissue evidence="7">Leaf</tissue>
    </source>
</reference>
<keyword evidence="8" id="KW-1185">Reference proteome</keyword>
<evidence type="ECO:0000256" key="6">
    <source>
        <dbReference type="RuleBase" id="RU004914"/>
    </source>
</evidence>
<keyword evidence="3 6" id="KW-0812">Transmembrane</keyword>
<evidence type="ECO:0000256" key="3">
    <source>
        <dbReference type="ARBA" id="ARBA00022692"/>
    </source>
</evidence>
<dbReference type="GO" id="GO:0016020">
    <property type="term" value="C:membrane"/>
    <property type="evidence" value="ECO:0007669"/>
    <property type="project" value="UniProtKB-SubCell"/>
</dbReference>
<dbReference type="EMBL" id="JBBNAE010000004">
    <property type="protein sequence ID" value="KAK9129271.1"/>
    <property type="molecule type" value="Genomic_DNA"/>
</dbReference>
<evidence type="ECO:0000313" key="7">
    <source>
        <dbReference type="EMBL" id="KAK9129271.1"/>
    </source>
</evidence>
<evidence type="ECO:0000313" key="8">
    <source>
        <dbReference type="Proteomes" id="UP001417504"/>
    </source>
</evidence>
<dbReference type="PANTHER" id="PTHR42893:SF45">
    <property type="entry name" value="PROTEIN DETOXIFICATION 45, CHLOROPLASTIC"/>
    <property type="match status" value="1"/>
</dbReference>
<evidence type="ECO:0000256" key="1">
    <source>
        <dbReference type="ARBA" id="ARBA00004141"/>
    </source>
</evidence>
<dbReference type="PANTHER" id="PTHR42893">
    <property type="entry name" value="PROTEIN DETOXIFICATION 44, CHLOROPLASTIC-RELATED"/>
    <property type="match status" value="1"/>
</dbReference>
<evidence type="ECO:0000256" key="4">
    <source>
        <dbReference type="ARBA" id="ARBA00022989"/>
    </source>
</evidence>
<sequence>MERINVRGAYSSRPIELCGRNYVKRLGRVSAVGGYGEVQLPRLNIKEINSNNSLRPCFQSANRASVFSLRKPQRAKHVFRSIDNRISSDCSLDPCDVEEVSESGEVDEPLLKTSKLIGTSAVKSDYQNVKSELILLVLPAIGGQVLEPFAQLMETAFIGRLGPVELASAGVSVSVFNIISKLFNIPLLSVATSFVAEDISRNSEESASGRKQLASVSTAFFLAGGIGIFEAVALYFGSGLFLNMMGITSASPMRVPAQQFLSLRAIGAPAVVVSLALQGVFRGFKDTKTPLICLGAGNLIAVFLFPLLIYSFGLGVTGAAISTVASQYLVTFFMIWSLSKKAILLPPKMENLNFSSYLKSGGFLLGRTLAILSTMTLGTSMAARQGPLAMAAHQICLQVWLSVSLLTDALASSGQAIIASSFTKHDYRTVKEITFYLVKIGLLTGTFLAVALGASFGTLPTLFTKDADVLGIVKSMALLVCASQPINALAFIADGLYYGVSDFAYAAQSMMVAGGISSVFLMYAPSKLGLTGVWLGLVLCMTLRMSAGFVRLVSKNGPWWFLHKDFQSQKIEEQTAI</sequence>
<feature type="transmembrane region" description="Helical" evidence="6">
    <location>
        <begin position="530"/>
        <end position="554"/>
    </location>
</feature>
<feature type="transmembrane region" description="Helical" evidence="6">
    <location>
        <begin position="316"/>
        <end position="336"/>
    </location>
</feature>
<evidence type="ECO:0000256" key="5">
    <source>
        <dbReference type="ARBA" id="ARBA00023136"/>
    </source>
</evidence>
<keyword evidence="4 6" id="KW-1133">Transmembrane helix</keyword>
<feature type="transmembrane region" description="Helical" evidence="6">
    <location>
        <begin position="219"/>
        <end position="241"/>
    </location>
</feature>
<dbReference type="GO" id="GO:0042910">
    <property type="term" value="F:xenobiotic transmembrane transporter activity"/>
    <property type="evidence" value="ECO:0007669"/>
    <property type="project" value="InterPro"/>
</dbReference>
<feature type="transmembrane region" description="Helical" evidence="6">
    <location>
        <begin position="357"/>
        <end position="377"/>
    </location>
</feature>
<name>A0AAP0JAC5_9MAGN</name>
<feature type="transmembrane region" description="Helical" evidence="6">
    <location>
        <begin position="261"/>
        <end position="284"/>
    </location>
</feature>
<feature type="transmembrane region" description="Helical" evidence="6">
    <location>
        <begin position="291"/>
        <end position="310"/>
    </location>
</feature>
<feature type="transmembrane region" description="Helical" evidence="6">
    <location>
        <begin position="476"/>
        <end position="496"/>
    </location>
</feature>
<dbReference type="Pfam" id="PF01554">
    <property type="entry name" value="MatE"/>
    <property type="match status" value="2"/>
</dbReference>
<comment type="subcellular location">
    <subcellularLocation>
        <location evidence="1">Membrane</location>
        <topology evidence="1">Multi-pass membrane protein</topology>
    </subcellularLocation>
</comment>
<keyword evidence="5 6" id="KW-0472">Membrane</keyword>
<comment type="similarity">
    <text evidence="2 6">Belongs to the multi antimicrobial extrusion (MATE) (TC 2.A.66.1) family.</text>
</comment>
<dbReference type="CDD" id="cd13136">
    <property type="entry name" value="MATE_DinF_like"/>
    <property type="match status" value="1"/>
</dbReference>